<accession>A0A9W9EY61</accession>
<evidence type="ECO:0000313" key="2">
    <source>
        <dbReference type="EMBL" id="KAJ5090158.1"/>
    </source>
</evidence>
<dbReference type="RefSeq" id="XP_056472140.1">
    <property type="nucleotide sequence ID" value="XM_056621334.1"/>
</dbReference>
<dbReference type="AlphaFoldDB" id="A0A9W9EY61"/>
<gene>
    <name evidence="2" type="ORF">N7532_008842</name>
</gene>
<comment type="caution">
    <text evidence="2">The sequence shown here is derived from an EMBL/GenBank/DDBJ whole genome shotgun (WGS) entry which is preliminary data.</text>
</comment>
<dbReference type="GeneID" id="81360313"/>
<feature type="region of interest" description="Disordered" evidence="1">
    <location>
        <begin position="1"/>
        <end position="23"/>
    </location>
</feature>
<sequence length="121" mass="13812">MFSLLMGEDEEEEEKTGREERRSVASTQLWQAQRWARGLIWKELVPASSVSQRPDLQIRGSQSHPLVEPRDVVEPAPRCVGIYTGWKTAEIWAGMAVENYNQTLLTSFFPAMLNATQKTLF</sequence>
<name>A0A9W9EY61_9EURO</name>
<protein>
    <submittedName>
        <fullName evidence="2">Uncharacterized protein</fullName>
    </submittedName>
</protein>
<proteinExistence type="predicted"/>
<reference evidence="2" key="1">
    <citation type="submission" date="2022-11" db="EMBL/GenBank/DDBJ databases">
        <authorList>
            <person name="Petersen C."/>
        </authorList>
    </citation>
    <scope>NUCLEOTIDE SEQUENCE</scope>
    <source>
        <strain evidence="2">IBT 30761</strain>
    </source>
</reference>
<evidence type="ECO:0000256" key="1">
    <source>
        <dbReference type="SAM" id="MobiDB-lite"/>
    </source>
</evidence>
<dbReference type="Proteomes" id="UP001149074">
    <property type="component" value="Unassembled WGS sequence"/>
</dbReference>
<organism evidence="2 3">
    <name type="scientific">Penicillium argentinense</name>
    <dbReference type="NCBI Taxonomy" id="1131581"/>
    <lineage>
        <taxon>Eukaryota</taxon>
        <taxon>Fungi</taxon>
        <taxon>Dikarya</taxon>
        <taxon>Ascomycota</taxon>
        <taxon>Pezizomycotina</taxon>
        <taxon>Eurotiomycetes</taxon>
        <taxon>Eurotiomycetidae</taxon>
        <taxon>Eurotiales</taxon>
        <taxon>Aspergillaceae</taxon>
        <taxon>Penicillium</taxon>
    </lineage>
</organism>
<evidence type="ECO:0000313" key="3">
    <source>
        <dbReference type="Proteomes" id="UP001149074"/>
    </source>
</evidence>
<reference evidence="2" key="2">
    <citation type="journal article" date="2023" name="IMA Fungus">
        <title>Comparative genomic study of the Penicillium genus elucidates a diverse pangenome and 15 lateral gene transfer events.</title>
        <authorList>
            <person name="Petersen C."/>
            <person name="Sorensen T."/>
            <person name="Nielsen M.R."/>
            <person name="Sondergaard T.E."/>
            <person name="Sorensen J.L."/>
            <person name="Fitzpatrick D.A."/>
            <person name="Frisvad J.C."/>
            <person name="Nielsen K.L."/>
        </authorList>
    </citation>
    <scope>NUCLEOTIDE SEQUENCE</scope>
    <source>
        <strain evidence="2">IBT 30761</strain>
    </source>
</reference>
<dbReference type="EMBL" id="JAPQKI010000009">
    <property type="protein sequence ID" value="KAJ5090158.1"/>
    <property type="molecule type" value="Genomic_DNA"/>
</dbReference>
<keyword evidence="3" id="KW-1185">Reference proteome</keyword>